<evidence type="ECO:0008006" key="3">
    <source>
        <dbReference type="Google" id="ProtNLM"/>
    </source>
</evidence>
<dbReference type="EMBL" id="BSPX01000035">
    <property type="protein sequence ID" value="GLT22942.1"/>
    <property type="molecule type" value="Genomic_DNA"/>
</dbReference>
<evidence type="ECO:0000313" key="1">
    <source>
        <dbReference type="EMBL" id="GLT22942.1"/>
    </source>
</evidence>
<evidence type="ECO:0000313" key="2">
    <source>
        <dbReference type="Proteomes" id="UP001157167"/>
    </source>
</evidence>
<accession>A0ABQ6FBJ7</accession>
<sequence length="82" mass="9122">MPTEQHVVKVTRNVERNLEDIERFLEENDATSSFDLLLDELTDTVVPNLEGLPIATIAHYAARTPSAPNIHPLPRGRSQSSS</sequence>
<keyword evidence="2" id="KW-1185">Reference proteome</keyword>
<comment type="caution">
    <text evidence="1">The sequence shown here is derived from an EMBL/GenBank/DDBJ whole genome shotgun (WGS) entry which is preliminary data.</text>
</comment>
<protein>
    <recommendedName>
        <fullName evidence="3">Type II toxin-antitoxin system RelE/ParE family toxin</fullName>
    </recommendedName>
</protein>
<name>A0ABQ6FBJ7_9RHOO</name>
<dbReference type="Proteomes" id="UP001157167">
    <property type="component" value="Unassembled WGS sequence"/>
</dbReference>
<organism evidence="1 2">
    <name type="scientific">Zoogloea oryzae</name>
    <dbReference type="NCBI Taxonomy" id="310767"/>
    <lineage>
        <taxon>Bacteria</taxon>
        <taxon>Pseudomonadati</taxon>
        <taxon>Pseudomonadota</taxon>
        <taxon>Betaproteobacteria</taxon>
        <taxon>Rhodocyclales</taxon>
        <taxon>Zoogloeaceae</taxon>
        <taxon>Zoogloea</taxon>
    </lineage>
</organism>
<reference evidence="2" key="1">
    <citation type="journal article" date="2019" name="Int. J. Syst. Evol. Microbiol.">
        <title>The Global Catalogue of Microorganisms (GCM) 10K type strain sequencing project: providing services to taxonomists for standard genome sequencing and annotation.</title>
        <authorList>
            <consortium name="The Broad Institute Genomics Platform"/>
            <consortium name="The Broad Institute Genome Sequencing Center for Infectious Disease"/>
            <person name="Wu L."/>
            <person name="Ma J."/>
        </authorList>
    </citation>
    <scope>NUCLEOTIDE SEQUENCE [LARGE SCALE GENOMIC DNA]</scope>
    <source>
        <strain evidence="2">NBRC 102407</strain>
    </source>
</reference>
<gene>
    <name evidence="1" type="ORF">GCM10007933_24030</name>
</gene>
<proteinExistence type="predicted"/>